<evidence type="ECO:0000313" key="3">
    <source>
        <dbReference type="Proteomes" id="UP000564378"/>
    </source>
</evidence>
<keyword evidence="3" id="KW-1185">Reference proteome</keyword>
<protein>
    <submittedName>
        <fullName evidence="2">2,4'-dihydroxyacetophenone dioxygenase family protein</fullName>
    </submittedName>
</protein>
<keyword evidence="2" id="KW-0560">Oxidoreductase</keyword>
<accession>A0A842HWX3</accession>
<evidence type="ECO:0000313" key="2">
    <source>
        <dbReference type="EMBL" id="MBC2778638.1"/>
    </source>
</evidence>
<dbReference type="Pfam" id="PF12973">
    <property type="entry name" value="Cupin_7"/>
    <property type="match status" value="1"/>
</dbReference>
<evidence type="ECO:0000259" key="1">
    <source>
        <dbReference type="Pfam" id="PF12973"/>
    </source>
</evidence>
<dbReference type="GO" id="GO:0051213">
    <property type="term" value="F:dioxygenase activity"/>
    <property type="evidence" value="ECO:0007669"/>
    <property type="project" value="UniProtKB-KW"/>
</dbReference>
<keyword evidence="2" id="KW-0223">Dioxygenase</keyword>
<organism evidence="2 3">
    <name type="scientific">Parasphingopyxis marina</name>
    <dbReference type="NCBI Taxonomy" id="2761622"/>
    <lineage>
        <taxon>Bacteria</taxon>
        <taxon>Pseudomonadati</taxon>
        <taxon>Pseudomonadota</taxon>
        <taxon>Alphaproteobacteria</taxon>
        <taxon>Sphingomonadales</taxon>
        <taxon>Sphingomonadaceae</taxon>
        <taxon>Parasphingopyxis</taxon>
    </lineage>
</organism>
<dbReference type="Proteomes" id="UP000564378">
    <property type="component" value="Unassembled WGS sequence"/>
</dbReference>
<dbReference type="InterPro" id="IPR011051">
    <property type="entry name" value="RmlC_Cupin_sf"/>
</dbReference>
<dbReference type="InterPro" id="IPR025979">
    <property type="entry name" value="ChrR-like_cupin_dom"/>
</dbReference>
<dbReference type="CDD" id="cd20302">
    <property type="entry name" value="cupin_DAD"/>
    <property type="match status" value="1"/>
</dbReference>
<feature type="domain" description="ChrR-like cupin" evidence="1">
    <location>
        <begin position="40"/>
        <end position="135"/>
    </location>
</feature>
<dbReference type="RefSeq" id="WP_185801881.1">
    <property type="nucleotide sequence ID" value="NZ_JACJVJ010000002.1"/>
</dbReference>
<dbReference type="EMBL" id="JACJVJ010000002">
    <property type="protein sequence ID" value="MBC2778638.1"/>
    <property type="molecule type" value="Genomic_DNA"/>
</dbReference>
<dbReference type="AlphaFoldDB" id="A0A842HWX3"/>
<dbReference type="Gene3D" id="2.60.120.10">
    <property type="entry name" value="Jelly Rolls"/>
    <property type="match status" value="1"/>
</dbReference>
<comment type="caution">
    <text evidence="2">The sequence shown here is derived from an EMBL/GenBank/DDBJ whole genome shotgun (WGS) entry which is preliminary data.</text>
</comment>
<reference evidence="2 3" key="1">
    <citation type="submission" date="2020-08" db="EMBL/GenBank/DDBJ databases">
        <title>Draft genome sequence of Parasphingopyxis sp. GrpM-11.</title>
        <authorList>
            <person name="Oh J."/>
            <person name="Roh D.-H."/>
        </authorList>
    </citation>
    <scope>NUCLEOTIDE SEQUENCE [LARGE SCALE GENOMIC DNA]</scope>
    <source>
        <strain evidence="2 3">GrpM-11</strain>
    </source>
</reference>
<proteinExistence type="predicted"/>
<dbReference type="SUPFAM" id="SSF51182">
    <property type="entry name" value="RmlC-like cupins"/>
    <property type="match status" value="1"/>
</dbReference>
<gene>
    <name evidence="2" type="ORF">H6P80_13520</name>
</gene>
<name>A0A842HWX3_9SPHN</name>
<dbReference type="InterPro" id="IPR014710">
    <property type="entry name" value="RmlC-like_jellyroll"/>
</dbReference>
<sequence>MPEAADSEFWKDIKPIPQVFREGAMPEVYASKIAEGDPRYWVPISETVSSKPVWISLAKNMWADVLMATEAGLVNRHYHPHPIWAYTISGKWAYLEHDWTATAGDFVYETPGESHTLVAYDHEDPMKVFFVVSGPLMWLDETGETVGHYDVFDYVAAARAHYDAVGIGADYVDTLIR</sequence>